<name>A0A0B5EWJ8_STRA4</name>
<protein>
    <submittedName>
        <fullName evidence="2">Uncharacterized protein</fullName>
    </submittedName>
</protein>
<evidence type="ECO:0000313" key="2">
    <source>
        <dbReference type="EMBL" id="AJE83595.1"/>
    </source>
</evidence>
<feature type="compositionally biased region" description="Polar residues" evidence="1">
    <location>
        <begin position="80"/>
        <end position="89"/>
    </location>
</feature>
<evidence type="ECO:0000256" key="1">
    <source>
        <dbReference type="SAM" id="MobiDB-lite"/>
    </source>
</evidence>
<dbReference type="Proteomes" id="UP000031523">
    <property type="component" value="Chromosome"/>
</dbReference>
<accession>A0A0B5EWJ8</accession>
<dbReference type="EMBL" id="CP010519">
    <property type="protein sequence ID" value="AJE83595.1"/>
    <property type="molecule type" value="Genomic_DNA"/>
</dbReference>
<keyword evidence="3" id="KW-1185">Reference proteome</keyword>
<dbReference type="KEGG" id="sals:SLNWT_3219"/>
<evidence type="ECO:0000313" key="3">
    <source>
        <dbReference type="Proteomes" id="UP000031523"/>
    </source>
</evidence>
<sequence length="89" mass="9704">MERGARLDPDSLFIYIGDRDDLHVIACALRQEPILMSDSADLSGAEQASPCCAAIAELRLRVEQRGEQRMQEDGGEDLVASSSDPVRDA</sequence>
<feature type="region of interest" description="Disordered" evidence="1">
    <location>
        <begin position="66"/>
        <end position="89"/>
    </location>
</feature>
<gene>
    <name evidence="2" type="ORF">SLNWT_3219</name>
</gene>
<dbReference type="AlphaFoldDB" id="A0A0B5EWJ8"/>
<reference evidence="2 3" key="1">
    <citation type="submission" date="2015-01" db="EMBL/GenBank/DDBJ databases">
        <title>Enhanced salinomycin production by adjusting the supply of polyketide extender units in Streptomyce albus DSM 41398.</title>
        <authorList>
            <person name="Lu C."/>
        </authorList>
    </citation>
    <scope>NUCLEOTIDE SEQUENCE [LARGE SCALE GENOMIC DNA]</scope>
    <source>
        <strain evidence="3">ATCC 21838 / DSM 41398 / FERM P-419 / JCM 4703 / NBRC 107858</strain>
    </source>
</reference>
<organism evidence="2 3">
    <name type="scientific">Streptomyces albus (strain ATCC 21838 / DSM 41398 / FERM P-419 / JCM 4703 / NBRC 107858)</name>
    <dbReference type="NCBI Taxonomy" id="1081613"/>
    <lineage>
        <taxon>Bacteria</taxon>
        <taxon>Bacillati</taxon>
        <taxon>Actinomycetota</taxon>
        <taxon>Actinomycetes</taxon>
        <taxon>Kitasatosporales</taxon>
        <taxon>Streptomycetaceae</taxon>
        <taxon>Streptomyces</taxon>
    </lineage>
</organism>
<proteinExistence type="predicted"/>